<evidence type="ECO:0000313" key="2">
    <source>
        <dbReference type="EMBL" id="KAG8564710.1"/>
    </source>
</evidence>
<name>A0AAV7AZ73_ENGPU</name>
<comment type="caution">
    <text evidence="2">The sequence shown here is derived from an EMBL/GenBank/DDBJ whole genome shotgun (WGS) entry which is preliminary data.</text>
</comment>
<gene>
    <name evidence="2" type="ORF">GDO81_016559</name>
</gene>
<evidence type="ECO:0000313" key="3">
    <source>
        <dbReference type="Proteomes" id="UP000824782"/>
    </source>
</evidence>
<feature type="signal peptide" evidence="1">
    <location>
        <begin position="1"/>
        <end position="16"/>
    </location>
</feature>
<dbReference type="EMBL" id="WNYA01000007">
    <property type="protein sequence ID" value="KAG8564710.1"/>
    <property type="molecule type" value="Genomic_DNA"/>
</dbReference>
<keyword evidence="1" id="KW-0732">Signal</keyword>
<dbReference type="Proteomes" id="UP000824782">
    <property type="component" value="Unassembled WGS sequence"/>
</dbReference>
<feature type="chain" id="PRO_5044023459" evidence="1">
    <location>
        <begin position="17"/>
        <end position="74"/>
    </location>
</feature>
<accession>A0AAV7AZ73</accession>
<reference evidence="2" key="1">
    <citation type="thesis" date="2020" institute="ProQuest LLC" country="789 East Eisenhower Parkway, Ann Arbor, MI, USA">
        <title>Comparative Genomics and Chromosome Evolution.</title>
        <authorList>
            <person name="Mudd A.B."/>
        </authorList>
    </citation>
    <scope>NUCLEOTIDE SEQUENCE</scope>
    <source>
        <strain evidence="2">237g6f4</strain>
        <tissue evidence="2">Blood</tissue>
    </source>
</reference>
<protein>
    <submittedName>
        <fullName evidence="2">Uncharacterized protein</fullName>
    </submittedName>
</protein>
<dbReference type="AlphaFoldDB" id="A0AAV7AZ73"/>
<proteinExistence type="predicted"/>
<keyword evidence="3" id="KW-1185">Reference proteome</keyword>
<evidence type="ECO:0000256" key="1">
    <source>
        <dbReference type="SAM" id="SignalP"/>
    </source>
</evidence>
<organism evidence="2 3">
    <name type="scientific">Engystomops pustulosus</name>
    <name type="common">Tungara frog</name>
    <name type="synonym">Physalaemus pustulosus</name>
    <dbReference type="NCBI Taxonomy" id="76066"/>
    <lineage>
        <taxon>Eukaryota</taxon>
        <taxon>Metazoa</taxon>
        <taxon>Chordata</taxon>
        <taxon>Craniata</taxon>
        <taxon>Vertebrata</taxon>
        <taxon>Euteleostomi</taxon>
        <taxon>Amphibia</taxon>
        <taxon>Batrachia</taxon>
        <taxon>Anura</taxon>
        <taxon>Neobatrachia</taxon>
        <taxon>Hyloidea</taxon>
        <taxon>Leptodactylidae</taxon>
        <taxon>Leiuperinae</taxon>
        <taxon>Engystomops</taxon>
    </lineage>
</organism>
<sequence>MICCWFLGICYYCISGGDVRVNVPQQLDKVCIVMAPAPGADLGETHGGNTSPAVTRAGAMREYSHLVVDAKTQI</sequence>